<evidence type="ECO:0000256" key="1">
    <source>
        <dbReference type="ARBA" id="ARBA00004651"/>
    </source>
</evidence>
<feature type="transmembrane region" description="Helical" evidence="7">
    <location>
        <begin position="289"/>
        <end position="320"/>
    </location>
</feature>
<accession>A0ABS8Z9C3</accession>
<name>A0ABS8Z9C3_9PSEU</name>
<evidence type="ECO:0000256" key="7">
    <source>
        <dbReference type="SAM" id="Phobius"/>
    </source>
</evidence>
<dbReference type="PANTHER" id="PTHR23517">
    <property type="entry name" value="RESISTANCE PROTEIN MDTM, PUTATIVE-RELATED-RELATED"/>
    <property type="match status" value="1"/>
</dbReference>
<comment type="caution">
    <text evidence="8">The sequence shown here is derived from an EMBL/GenBank/DDBJ whole genome shotgun (WGS) entry which is preliminary data.</text>
</comment>
<evidence type="ECO:0000256" key="2">
    <source>
        <dbReference type="ARBA" id="ARBA00022448"/>
    </source>
</evidence>
<dbReference type="Proteomes" id="UP001521150">
    <property type="component" value="Unassembled WGS sequence"/>
</dbReference>
<evidence type="ECO:0000256" key="6">
    <source>
        <dbReference type="ARBA" id="ARBA00023136"/>
    </source>
</evidence>
<sequence length="414" mass="43568">MHRLAAAQLTNSIGDGAFYVTSALYFTRVVGLTATQVGLGLTIGWAIGFLAGVPLGHLADRRGPRSIAVLLAIATAVAISSFLFVRSFPAFLIAVCVYTSCQCGLTGARQALLAGLVAPELRTKTRAVIQAAVNGGIAIGASLGGLALYLDTPAAYMTVFGIDALSFLICAAILRAVPEVSPAPSDGAPLAHAFYTRQRTRRSSSSKETVLGDRPYLLLALLNTIMLLNVPLITLATPLWIVQHTDAPRWMVSAILLLNTVSVVLFQVRVARQVTSLHTAARSMRHAGMLLLVSCVVFALSALGTSGWIAAAILLIAALVQTLGEMMQSAGAWEISFALAPPHKQGQYQGLFGNGLAVARVIAPLMLTSLIVTWGIPGWILLGAIFAITGLLVGPAVRWAQRQAAEPKLACSLR</sequence>
<keyword evidence="5 7" id="KW-1133">Transmembrane helix</keyword>
<dbReference type="Gene3D" id="1.20.1250.20">
    <property type="entry name" value="MFS general substrate transporter like domains"/>
    <property type="match status" value="1"/>
</dbReference>
<dbReference type="Pfam" id="PF07690">
    <property type="entry name" value="MFS_1"/>
    <property type="match status" value="1"/>
</dbReference>
<evidence type="ECO:0000313" key="9">
    <source>
        <dbReference type="Proteomes" id="UP001521150"/>
    </source>
</evidence>
<feature type="transmembrane region" description="Helical" evidence="7">
    <location>
        <begin position="91"/>
        <end position="116"/>
    </location>
</feature>
<dbReference type="PANTHER" id="PTHR23517:SF2">
    <property type="entry name" value="MULTIDRUG RESISTANCE PROTEIN MDTH"/>
    <property type="match status" value="1"/>
</dbReference>
<protein>
    <submittedName>
        <fullName evidence="8">MFS transporter</fullName>
    </submittedName>
</protein>
<gene>
    <name evidence="8" type="ORF">LWC34_14320</name>
</gene>
<dbReference type="InterPro" id="IPR050171">
    <property type="entry name" value="MFS_Transporters"/>
</dbReference>
<feature type="transmembrane region" description="Helical" evidence="7">
    <location>
        <begin position="247"/>
        <end position="268"/>
    </location>
</feature>
<feature type="transmembrane region" description="Helical" evidence="7">
    <location>
        <begin position="128"/>
        <end position="149"/>
    </location>
</feature>
<feature type="transmembrane region" description="Helical" evidence="7">
    <location>
        <begin position="371"/>
        <end position="393"/>
    </location>
</feature>
<keyword evidence="2" id="KW-0813">Transport</keyword>
<evidence type="ECO:0000256" key="3">
    <source>
        <dbReference type="ARBA" id="ARBA00022475"/>
    </source>
</evidence>
<keyword evidence="6 7" id="KW-0472">Membrane</keyword>
<feature type="transmembrane region" description="Helical" evidence="7">
    <location>
        <begin position="67"/>
        <end position="85"/>
    </location>
</feature>
<dbReference type="EMBL" id="JAJVCN010000001">
    <property type="protein sequence ID" value="MCE7003997.1"/>
    <property type="molecule type" value="Genomic_DNA"/>
</dbReference>
<dbReference type="InterPro" id="IPR036259">
    <property type="entry name" value="MFS_trans_sf"/>
</dbReference>
<evidence type="ECO:0000256" key="4">
    <source>
        <dbReference type="ARBA" id="ARBA00022692"/>
    </source>
</evidence>
<keyword evidence="4 7" id="KW-0812">Transmembrane</keyword>
<organism evidence="8 9">
    <name type="scientific">Kibdelosporangium philippinense</name>
    <dbReference type="NCBI Taxonomy" id="211113"/>
    <lineage>
        <taxon>Bacteria</taxon>
        <taxon>Bacillati</taxon>
        <taxon>Actinomycetota</taxon>
        <taxon>Actinomycetes</taxon>
        <taxon>Pseudonocardiales</taxon>
        <taxon>Pseudonocardiaceae</taxon>
        <taxon>Kibdelosporangium</taxon>
    </lineage>
</organism>
<comment type="subcellular location">
    <subcellularLocation>
        <location evidence="1">Cell membrane</location>
        <topology evidence="1">Multi-pass membrane protein</topology>
    </subcellularLocation>
</comment>
<evidence type="ECO:0000256" key="5">
    <source>
        <dbReference type="ARBA" id="ARBA00022989"/>
    </source>
</evidence>
<keyword evidence="9" id="KW-1185">Reference proteome</keyword>
<feature type="transmembrane region" description="Helical" evidence="7">
    <location>
        <begin position="216"/>
        <end position="241"/>
    </location>
</feature>
<evidence type="ECO:0000313" key="8">
    <source>
        <dbReference type="EMBL" id="MCE7003997.1"/>
    </source>
</evidence>
<keyword evidence="3" id="KW-1003">Cell membrane</keyword>
<dbReference type="SUPFAM" id="SSF103473">
    <property type="entry name" value="MFS general substrate transporter"/>
    <property type="match status" value="1"/>
</dbReference>
<dbReference type="InterPro" id="IPR011701">
    <property type="entry name" value="MFS"/>
</dbReference>
<feature type="transmembrane region" description="Helical" evidence="7">
    <location>
        <begin position="34"/>
        <end position="55"/>
    </location>
</feature>
<reference evidence="8 9" key="1">
    <citation type="submission" date="2021-12" db="EMBL/GenBank/DDBJ databases">
        <title>Genome sequence of Kibdelosporangium philippinense ATCC 49844.</title>
        <authorList>
            <person name="Fedorov E.A."/>
            <person name="Omeragic M."/>
            <person name="Shalygina K.F."/>
            <person name="Maclea K.S."/>
        </authorList>
    </citation>
    <scope>NUCLEOTIDE SEQUENCE [LARGE SCALE GENOMIC DNA]</scope>
    <source>
        <strain evidence="8 9">ATCC 49844</strain>
    </source>
</reference>
<proteinExistence type="predicted"/>
<dbReference type="RefSeq" id="WP_233725540.1">
    <property type="nucleotide sequence ID" value="NZ_JAJVCN010000001.1"/>
</dbReference>